<feature type="compositionally biased region" description="Low complexity" evidence="1">
    <location>
        <begin position="1258"/>
        <end position="1270"/>
    </location>
</feature>
<feature type="region of interest" description="Disordered" evidence="1">
    <location>
        <begin position="38"/>
        <end position="73"/>
    </location>
</feature>
<sequence>MVFIKIKRSSKKLTSGKSKHEKSKPVVIATPIDHWKRNNSTIAATSSQSEHSREVDSYNHQPRHLGIDRSPEKEPIRDGTVIQYDAGLADESFRQPRINESDDIPNDSFPQMATPTLPRKDTCSKRNVSELVGNYEKQSLSLKRTNSVKRTNSFVCSPSLRHRILSQNEKSLTSSNTNDLKSEVKLKSQIFEVLTEENKKYFPSLDKNKQQEENMALEISKSESPITERPARIENQKQGLNDSGILSDFASPEYPIIGAESYQPRLDIESPYHIEENATSSQFSQKESIESLFEYAWKTSSRESISLNSEAVVDDTNLMTLALKSDQPSIKEGHHSDESHEVDLHDLSESTLDSNGESLQRKHDKPLTKENLSQEKINQVDIPSKNLLLDENLYEDKDEIENTGNTAKESDAKTEDDSEDRNFNEISNEKESQVNNFYDRSRESEFLKEEDGIVRYEVIEREISDEDIDSDLEEVEQTIEEVENGMMKDLGEIEDTINEVDALVKDDQNIQELSDTTLKVTDMDQKPTDITTDENKLHNNNTMSAVIVDDNNDKELQMIESQIYEPQESGFQQPSSPLNSAVISGYHFSDSYQDILTVSSPPLKMTKCEESSPESKQGIENGSFMDSGNSIRPYPQNLSHGFPESSDIGTTTRVEDGGEKTIKVNYIVEDNQELLPTNDIESTRQSTVSSPALVNILGNSSQQIPLSSDPSKSSQKPISDSPSKIKDLSANGADWCDKWSEIKKDMIRRKSNLSVLSEVDPFFKEAEKDFKTSESHEVSNDNFSGNNEAQPSKNCPVIDNNTATGPEVSKKTAFDTNEELPIDVERANLKGQNHAELNANVPHQIPKYISTNTGNKERKEIIYHSKSSSSMNSDHEKVMDDQKRKHPNLGLSSIAKPISKGSKSNITNTTTTIRQMQNGKEILKISSRKNSSDTPKETRMPGREAPKSTSSTNSSTNGVINNYPPCNRAFALRMMNPTSYSDERISPLDKEIQPLAGKKFVAKQVFSSGIYQQNSTDVLSVDEISLSPASSCASLSELDLYDIDENRNTSISSTDGGKMFPRQRSSLEAHYMRNSKPTKSSSSSNEGEYGMRRSYSSAGGFDGGFFQRGHANRSSTPSRARSKSKNGFKEEASTYLQTHQSSSSPKGARLGNTPGVRRTQSLKGGRPNVSVNPIGRTKSTVGTPQKSPNSKIRVVGTKSSQLRAQSAETKQTPGATKAATSSPTNQRSVKSTVNQRGRTTSRSHKTRSLNSTEEYSESDSSVFSEVSDSYYPRRSRQGSVKLNGHSSPSARRAQANRGSPSSSPAATSKNFLINDSLQMKRLPKVDTFSGKLTDVCRLISERYPGDFQILETLTEMQSAYEERNHLVTETISGLREKTRLLEHKCANSPNIPGLVIPLMRATNAFQSQLQCIMDAYHQPGIDETTQFPESGNIIRKSEPNAQDTVHNGSLDQISKEANLVASRIEKLGGLGSSSQSPVASGYHGPKQETLHEDHILETSGGSSDKENHCDGAPKENGDVGGLCNGYEREHSSLESYAIINEAPSAVTYI</sequence>
<feature type="compositionally biased region" description="Polar residues" evidence="1">
    <location>
        <begin position="780"/>
        <end position="794"/>
    </location>
</feature>
<feature type="compositionally biased region" description="Polar residues" evidence="1">
    <location>
        <begin position="1177"/>
        <end position="1190"/>
    </location>
</feature>
<dbReference type="OrthoDB" id="10663253at2759"/>
<feature type="region of interest" description="Disordered" evidence="1">
    <location>
        <begin position="1497"/>
        <end position="1520"/>
    </location>
</feature>
<feature type="region of interest" description="Disordered" evidence="1">
    <location>
        <begin position="8"/>
        <end position="27"/>
    </location>
</feature>
<feature type="region of interest" description="Disordered" evidence="1">
    <location>
        <begin position="605"/>
        <end position="656"/>
    </location>
</feature>
<accession>A0A7M5XK97</accession>
<feature type="region of interest" description="Disordered" evidence="1">
    <location>
        <begin position="395"/>
        <end position="422"/>
    </location>
</feature>
<dbReference type="RefSeq" id="XP_066933432.1">
    <property type="nucleotide sequence ID" value="XM_067077331.1"/>
</dbReference>
<feature type="compositionally biased region" description="Polar residues" evidence="1">
    <location>
        <begin position="38"/>
        <end position="49"/>
    </location>
</feature>
<evidence type="ECO:0000313" key="2">
    <source>
        <dbReference type="EnsemblMetazoa" id="CLYHEMP024337.3"/>
    </source>
</evidence>
<feature type="compositionally biased region" description="Polar residues" evidence="1">
    <location>
        <begin position="614"/>
        <end position="630"/>
    </location>
</feature>
<feature type="compositionally biased region" description="Polar residues" evidence="1">
    <location>
        <begin position="1277"/>
        <end position="1289"/>
    </location>
</feature>
<feature type="compositionally biased region" description="Basic and acidic residues" evidence="1">
    <location>
        <begin position="1503"/>
        <end position="1517"/>
    </location>
</feature>
<feature type="compositionally biased region" description="Basic and acidic residues" evidence="1">
    <location>
        <begin position="359"/>
        <end position="368"/>
    </location>
</feature>
<feature type="region of interest" description="Disordered" evidence="1">
    <location>
        <begin position="770"/>
        <end position="794"/>
    </location>
</feature>
<feature type="compositionally biased region" description="Polar residues" evidence="1">
    <location>
        <begin position="1197"/>
        <end position="1238"/>
    </location>
</feature>
<feature type="region of interest" description="Disordered" evidence="1">
    <location>
        <begin position="350"/>
        <end position="378"/>
    </location>
</feature>
<organism evidence="2 3">
    <name type="scientific">Clytia hemisphaerica</name>
    <dbReference type="NCBI Taxonomy" id="252671"/>
    <lineage>
        <taxon>Eukaryota</taxon>
        <taxon>Metazoa</taxon>
        <taxon>Cnidaria</taxon>
        <taxon>Hydrozoa</taxon>
        <taxon>Hydroidolina</taxon>
        <taxon>Leptothecata</taxon>
        <taxon>Obeliida</taxon>
        <taxon>Clytiidae</taxon>
        <taxon>Clytia</taxon>
    </lineage>
</organism>
<feature type="region of interest" description="Disordered" evidence="1">
    <location>
        <begin position="97"/>
        <end position="121"/>
    </location>
</feature>
<dbReference type="GeneID" id="136821104"/>
<dbReference type="Proteomes" id="UP000594262">
    <property type="component" value="Unplaced"/>
</dbReference>
<protein>
    <submittedName>
        <fullName evidence="2">Uncharacterized protein</fullName>
    </submittedName>
</protein>
<evidence type="ECO:0000256" key="1">
    <source>
        <dbReference type="SAM" id="MobiDB-lite"/>
    </source>
</evidence>
<feature type="region of interest" description="Disordered" evidence="1">
    <location>
        <begin position="865"/>
        <end position="960"/>
    </location>
</feature>
<reference evidence="2" key="1">
    <citation type="submission" date="2021-01" db="UniProtKB">
        <authorList>
            <consortium name="EnsemblMetazoa"/>
        </authorList>
    </citation>
    <scope>IDENTIFICATION</scope>
</reference>
<feature type="region of interest" description="Disordered" evidence="1">
    <location>
        <begin position="1069"/>
        <end position="1310"/>
    </location>
</feature>
<name>A0A7M5XK97_9CNID</name>
<dbReference type="EnsemblMetazoa" id="CLYHEMT024337.3">
    <property type="protein sequence ID" value="CLYHEMP024337.3"/>
    <property type="gene ID" value="CLYHEMG024337"/>
</dbReference>
<feature type="compositionally biased region" description="Basic and acidic residues" evidence="1">
    <location>
        <begin position="408"/>
        <end position="422"/>
    </location>
</feature>
<feature type="compositionally biased region" description="Basic and acidic residues" evidence="1">
    <location>
        <begin position="770"/>
        <end position="779"/>
    </location>
</feature>
<evidence type="ECO:0000313" key="3">
    <source>
        <dbReference type="Proteomes" id="UP000594262"/>
    </source>
</evidence>
<feature type="compositionally biased region" description="Basic and acidic residues" evidence="1">
    <location>
        <begin position="873"/>
        <end position="883"/>
    </location>
</feature>
<feature type="region of interest" description="Disordered" evidence="1">
    <location>
        <begin position="701"/>
        <end position="730"/>
    </location>
</feature>
<proteinExistence type="predicted"/>
<feature type="compositionally biased region" description="Polar residues" evidence="1">
    <location>
        <begin position="1296"/>
        <end position="1310"/>
    </location>
</feature>
<keyword evidence="3" id="KW-1185">Reference proteome</keyword>
<feature type="compositionally biased region" description="Polar residues" evidence="1">
    <location>
        <begin position="1134"/>
        <end position="1145"/>
    </location>
</feature>
<feature type="compositionally biased region" description="Polar residues" evidence="1">
    <location>
        <begin position="701"/>
        <end position="722"/>
    </location>
</feature>
<feature type="compositionally biased region" description="Low complexity" evidence="1">
    <location>
        <begin position="948"/>
        <end position="957"/>
    </location>
</feature>
<feature type="compositionally biased region" description="Basic and acidic residues" evidence="1">
    <location>
        <begin position="930"/>
        <end position="946"/>
    </location>
</feature>